<name>A0AB37G9S7_CORAY</name>
<evidence type="ECO:0000313" key="4">
    <source>
        <dbReference type="Proteomes" id="UP000595198"/>
    </source>
</evidence>
<gene>
    <name evidence="1" type="ORF">I6G95_07050</name>
    <name evidence="2" type="ORF">I6H48_07610</name>
</gene>
<dbReference type="EMBL" id="CP066023">
    <property type="protein sequence ID" value="QQB81845.1"/>
    <property type="molecule type" value="Genomic_DNA"/>
</dbReference>
<evidence type="ECO:0000313" key="1">
    <source>
        <dbReference type="EMBL" id="QPR30009.1"/>
    </source>
</evidence>
<dbReference type="Proteomes" id="UP000595198">
    <property type="component" value="Chromosome"/>
</dbReference>
<dbReference type="Proteomes" id="UP000594774">
    <property type="component" value="Chromosome"/>
</dbReference>
<accession>A0AB37G9S7</accession>
<dbReference type="RefSeq" id="WP_197914193.1">
    <property type="nucleotide sequence ID" value="NZ_CP065628.1"/>
</dbReference>
<organism evidence="1 3">
    <name type="scientific">Corynebacterium amycolatum</name>
    <dbReference type="NCBI Taxonomy" id="43765"/>
    <lineage>
        <taxon>Bacteria</taxon>
        <taxon>Bacillati</taxon>
        <taxon>Actinomycetota</taxon>
        <taxon>Actinomycetes</taxon>
        <taxon>Mycobacteriales</taxon>
        <taxon>Corynebacteriaceae</taxon>
        <taxon>Corynebacterium</taxon>
    </lineage>
</organism>
<protein>
    <submittedName>
        <fullName evidence="1">Uncharacterized protein</fullName>
    </submittedName>
</protein>
<evidence type="ECO:0000313" key="3">
    <source>
        <dbReference type="Proteomes" id="UP000594774"/>
    </source>
</evidence>
<dbReference type="AlphaFoldDB" id="A0AB37G9S7"/>
<sequence length="50" mass="5888">MTTFEVHLIDKRTGAVERSLPVESWLEAQLIARRADQDKYLTRITEQENK</sequence>
<proteinExistence type="predicted"/>
<evidence type="ECO:0000313" key="2">
    <source>
        <dbReference type="EMBL" id="QQB81845.1"/>
    </source>
</evidence>
<dbReference type="EMBL" id="CP065628">
    <property type="protein sequence ID" value="QPR30009.1"/>
    <property type="molecule type" value="Genomic_DNA"/>
</dbReference>
<reference evidence="3 4" key="1">
    <citation type="submission" date="2020-12" db="EMBL/GenBank/DDBJ databases">
        <title>FDA dAtabase for Regulatory Grade micrObial Sequences (FDA-ARGOS): Supporting development and validation of Infectious Disease Dx tests.</title>
        <authorList>
            <person name="Sproer C."/>
            <person name="Gronow S."/>
            <person name="Severitt S."/>
            <person name="Schroder I."/>
            <person name="Tallon L."/>
            <person name="Sadzewicz L."/>
            <person name="Zhao X."/>
            <person name="Boylan J."/>
            <person name="Ott S."/>
            <person name="Bowen H."/>
            <person name="Vavikolanu K."/>
            <person name="Mehta A."/>
            <person name="Aluvathingal J."/>
            <person name="Nadendla S."/>
            <person name="Lowell S."/>
            <person name="Myers T."/>
            <person name="Yan Y."/>
            <person name="Sichtig H."/>
        </authorList>
    </citation>
    <scope>NUCLEOTIDE SEQUENCE [LARGE SCALE GENOMIC DNA]</scope>
    <source>
        <strain evidence="1 3">FDAARGOS_938</strain>
        <strain evidence="2 4">FDAARGOS_991</strain>
    </source>
</reference>
<keyword evidence="4" id="KW-1185">Reference proteome</keyword>